<comment type="similarity">
    <text evidence="2">Belongs to the eukaryotic RPC34/RPC39 RNA polymerase subunit family.</text>
</comment>
<gene>
    <name evidence="6" type="ORF">M0812_21868</name>
</gene>
<dbReference type="AlphaFoldDB" id="A0AAV7YVW6"/>
<evidence type="ECO:0000256" key="3">
    <source>
        <dbReference type="ARBA" id="ARBA00022478"/>
    </source>
</evidence>
<keyword evidence="3" id="KW-0240">DNA-directed RNA polymerase</keyword>
<dbReference type="InterPro" id="IPR036390">
    <property type="entry name" value="WH_DNA-bd_sf"/>
</dbReference>
<dbReference type="SUPFAM" id="SSF46785">
    <property type="entry name" value="Winged helix' DNA-binding domain"/>
    <property type="match status" value="1"/>
</dbReference>
<organism evidence="6 7">
    <name type="scientific">Anaeramoeba flamelloides</name>
    <dbReference type="NCBI Taxonomy" id="1746091"/>
    <lineage>
        <taxon>Eukaryota</taxon>
        <taxon>Metamonada</taxon>
        <taxon>Anaeramoebidae</taxon>
        <taxon>Anaeramoeba</taxon>
    </lineage>
</organism>
<dbReference type="InterPro" id="IPR007832">
    <property type="entry name" value="RNA_pol_Rpc34"/>
</dbReference>
<evidence type="ECO:0000313" key="7">
    <source>
        <dbReference type="Proteomes" id="UP001146793"/>
    </source>
</evidence>
<sequence length="272" mass="31240">MDFSNNILKAMTEEFTTIETLTKVLKTEKNALLGSLNQLLKTGRIRLFQRKDGQKVFQKVSGQAARKMQGLSNQEAFIYRVIKESGSMGILQRDISQKTGLKKTITRKILTRLKKRKLVKTEKSIKFKNQLVYLLFEIEPSVEVTGDVFYIDQEWNTEFVELLTDSALIIIKDLGTANVAQILEELEKRKLVQQSLTSNDLMRVIDSLIYMRIVRRVYSFTKEDVFQIDESPSLSSNMLKVPCGICPKFSDCKIKGSINPISCPYLEQFLDF</sequence>
<evidence type="ECO:0000256" key="2">
    <source>
        <dbReference type="ARBA" id="ARBA00011038"/>
    </source>
</evidence>
<protein>
    <submittedName>
        <fullName evidence="6">RNA polymerase iii DNA directed 39kd subunit-related</fullName>
    </submittedName>
</protein>
<dbReference type="Gene3D" id="1.10.10.10">
    <property type="entry name" value="Winged helix-like DNA-binding domain superfamily/Winged helix DNA-binding domain"/>
    <property type="match status" value="1"/>
</dbReference>
<dbReference type="PANTHER" id="PTHR12780">
    <property type="entry name" value="RNA POLYMERASE III DNA DIRECTED , 39KD SUBUNIT-RELATED"/>
    <property type="match status" value="1"/>
</dbReference>
<reference evidence="6" key="1">
    <citation type="submission" date="2022-08" db="EMBL/GenBank/DDBJ databases">
        <title>Novel sulphate-reducing endosymbionts in the free-living metamonad Anaeramoeba.</title>
        <authorList>
            <person name="Jerlstrom-Hultqvist J."/>
            <person name="Cepicka I."/>
            <person name="Gallot-Lavallee L."/>
            <person name="Salas-Leiva D."/>
            <person name="Curtis B.A."/>
            <person name="Zahonova K."/>
            <person name="Pipaliya S."/>
            <person name="Dacks J."/>
            <person name="Roger A.J."/>
        </authorList>
    </citation>
    <scope>NUCLEOTIDE SEQUENCE</scope>
    <source>
        <strain evidence="6">Busselton2</strain>
    </source>
</reference>
<name>A0AAV7YVW6_9EUKA</name>
<dbReference type="GO" id="GO:0005666">
    <property type="term" value="C:RNA polymerase III complex"/>
    <property type="evidence" value="ECO:0007669"/>
    <property type="project" value="InterPro"/>
</dbReference>
<comment type="caution">
    <text evidence="6">The sequence shown here is derived from an EMBL/GenBank/DDBJ whole genome shotgun (WGS) entry which is preliminary data.</text>
</comment>
<evidence type="ECO:0000256" key="4">
    <source>
        <dbReference type="ARBA" id="ARBA00023163"/>
    </source>
</evidence>
<keyword evidence="4" id="KW-0804">Transcription</keyword>
<dbReference type="InterPro" id="IPR036388">
    <property type="entry name" value="WH-like_DNA-bd_sf"/>
</dbReference>
<evidence type="ECO:0000256" key="1">
    <source>
        <dbReference type="ARBA" id="ARBA00004123"/>
    </source>
</evidence>
<evidence type="ECO:0000256" key="5">
    <source>
        <dbReference type="ARBA" id="ARBA00023242"/>
    </source>
</evidence>
<accession>A0AAV7YVW6</accession>
<dbReference type="Proteomes" id="UP001146793">
    <property type="component" value="Unassembled WGS sequence"/>
</dbReference>
<dbReference type="EMBL" id="JANTQA010000047">
    <property type="protein sequence ID" value="KAJ3432922.1"/>
    <property type="molecule type" value="Genomic_DNA"/>
</dbReference>
<dbReference type="GO" id="GO:0006383">
    <property type="term" value="P:transcription by RNA polymerase III"/>
    <property type="evidence" value="ECO:0007669"/>
    <property type="project" value="InterPro"/>
</dbReference>
<dbReference type="Pfam" id="PF05158">
    <property type="entry name" value="RNA_pol_Rpc34"/>
    <property type="match status" value="1"/>
</dbReference>
<dbReference type="InterPro" id="IPR016049">
    <property type="entry name" value="RNA_pol_Rpc34-like"/>
</dbReference>
<evidence type="ECO:0000313" key="6">
    <source>
        <dbReference type="EMBL" id="KAJ3432922.1"/>
    </source>
</evidence>
<keyword evidence="5" id="KW-0539">Nucleus</keyword>
<proteinExistence type="inferred from homology"/>
<comment type="subcellular location">
    <subcellularLocation>
        <location evidence="1">Nucleus</location>
    </subcellularLocation>
</comment>